<keyword evidence="1" id="KW-0812">Transmembrane</keyword>
<dbReference type="InterPro" id="IPR016024">
    <property type="entry name" value="ARM-type_fold"/>
</dbReference>
<dbReference type="PANTHER" id="PTHR37813">
    <property type="entry name" value="FELS-2 PROPHAGE PROTEIN"/>
    <property type="match status" value="1"/>
</dbReference>
<feature type="transmembrane region" description="Helical" evidence="1">
    <location>
        <begin position="623"/>
        <end position="646"/>
    </location>
</feature>
<dbReference type="RefSeq" id="YP_009602449.1">
    <property type="nucleotide sequence ID" value="NC_041938.1"/>
</dbReference>
<organism evidence="2 3">
    <name type="scientific">Arthrobacter phage Bennie</name>
    <dbReference type="NCBI Taxonomy" id="1772293"/>
    <lineage>
        <taxon>Viruses</taxon>
        <taxon>Duplodnaviria</taxon>
        <taxon>Heunggongvirae</taxon>
        <taxon>Uroviricota</taxon>
        <taxon>Caudoviricetes</taxon>
        <taxon>Korravirus</taxon>
        <taxon>Korravirus bennie</taxon>
    </lineage>
</organism>
<dbReference type="EMBL" id="KU160640">
    <property type="protein sequence ID" value="ALY08551.1"/>
    <property type="molecule type" value="Genomic_DNA"/>
</dbReference>
<feature type="transmembrane region" description="Helical" evidence="1">
    <location>
        <begin position="480"/>
        <end position="503"/>
    </location>
</feature>
<feature type="transmembrane region" description="Helical" evidence="1">
    <location>
        <begin position="653"/>
        <end position="672"/>
    </location>
</feature>
<dbReference type="PANTHER" id="PTHR37813:SF1">
    <property type="entry name" value="FELS-2 PROPHAGE PROTEIN"/>
    <property type="match status" value="1"/>
</dbReference>
<gene>
    <name evidence="2" type="primary">14</name>
    <name evidence="2" type="ORF">BENNIE_14</name>
</gene>
<feature type="transmembrane region" description="Helical" evidence="1">
    <location>
        <begin position="726"/>
        <end position="749"/>
    </location>
</feature>
<evidence type="ECO:0000313" key="2">
    <source>
        <dbReference type="EMBL" id="ALY08551.1"/>
    </source>
</evidence>
<dbReference type="GeneID" id="40078308"/>
<proteinExistence type="predicted"/>
<feature type="transmembrane region" description="Helical" evidence="1">
    <location>
        <begin position="692"/>
        <end position="714"/>
    </location>
</feature>
<dbReference type="KEGG" id="vg:40078308"/>
<protein>
    <submittedName>
        <fullName evidence="2">Tape measure protein</fullName>
    </submittedName>
</protein>
<reference evidence="2" key="1">
    <citation type="submission" date="2017-04" db="EMBL/GenBank/DDBJ databases">
        <authorList>
            <person name="Schneider V.M."/>
            <person name="Garlena R.A."/>
            <person name="Russell D.A."/>
            <person name="Pope W.H."/>
            <person name="Jacobs-Sera D."/>
            <person name="Hatfull G.F."/>
        </authorList>
    </citation>
    <scope>NUCLEOTIDE SEQUENCE [LARGE SCALE GENOMIC DNA]</scope>
</reference>
<evidence type="ECO:0000256" key="1">
    <source>
        <dbReference type="SAM" id="Phobius"/>
    </source>
</evidence>
<dbReference type="Gene3D" id="1.25.10.10">
    <property type="entry name" value="Leucine-rich Repeat Variant"/>
    <property type="match status" value="1"/>
</dbReference>
<dbReference type="Proteomes" id="UP000223093">
    <property type="component" value="Segment"/>
</dbReference>
<dbReference type="InterPro" id="IPR011989">
    <property type="entry name" value="ARM-like"/>
</dbReference>
<keyword evidence="3" id="KW-1185">Reference proteome</keyword>
<feature type="transmembrane region" description="Helical" evidence="1">
    <location>
        <begin position="447"/>
        <end position="473"/>
    </location>
</feature>
<dbReference type="OrthoDB" id="775at10239"/>
<keyword evidence="1" id="KW-0472">Membrane</keyword>
<feature type="transmembrane region" description="Helical" evidence="1">
    <location>
        <begin position="509"/>
        <end position="535"/>
    </location>
</feature>
<sequence>MSAVEVGSAYFSLLPSVKGLQGAIAKEVSGVDGKAAGDRIGQGMGSGISGALKAVVGPALALFAADKIKTFASESVASFSELEDSTAAAGVVFGDSMNMIIDQSKTAGSTLGLSSQQVINAANTFGTYGKAAGLTGNDLAGFSTKLTGLAGDMASFKGTSTEQAIEAVGAALRGETEPIRAYGVMLDDASLKDEAMRQGLISTTKDALTPQQKVLAAQALIFKQTADAQGDFARTSTSTANVAKTLSAESENLSAKIGGFLAPSFTAVRLKALEGVRGISGFLDRVSEAKEVASNGGTNVAIMQSLFGVDSSLVQPLAEATGVARAFFGGLKSDGDITSDGLAGKFEEAGFRIGQVWQDAQGSGRAFFTTLISGGDEVTSSGIAGFFEGLGIVIHDSLGTAVATIGPVFTNLFGTLGPVLGALIPQVLQLFTTFSPLGMIFQALMPVLPALAGALGSLGAAVGTSLGAILTAIMPTLQQFATMLVTQLGSLFVALAPVLISLFGQLGSFFTMIAPIVSQLVTVVVQLVGSLLTALMPVIMQLVTAVMPMVVTIFGVVLQAIAPLIAMIADLLVPIIQALMPVVITVFTAIADIITNVMQIIMGIIQVVTGIISGNWAQVWSGILNIVSGIFGTIMAVISGVLSTIISIVGSGLNAVFGFFSSVFSGIVNYVTTSFNSIVNGASGMLGDLIGFFGGLLGKITGALGNVGSALFNIGRDIIQGLINGIGSMMGAIGNAIVSLVPGPIVGVFKDLLGIHSPSRVFFGFGVNTVEGYINGLDSMKDSLAGSVAGMVSIPEIPTFSQLDSYGRAGYDVALGEYAGVRNGPLVEQHVYPSEKMSEENLASISAGKIVGALP</sequence>
<evidence type="ECO:0000313" key="3">
    <source>
        <dbReference type="Proteomes" id="UP000223093"/>
    </source>
</evidence>
<dbReference type="SUPFAM" id="SSF48371">
    <property type="entry name" value="ARM repeat"/>
    <property type="match status" value="1"/>
</dbReference>
<accession>A0A0U4ITA7</accession>
<name>A0A0U4ITA7_9CAUD</name>
<feature type="transmembrane region" description="Helical" evidence="1">
    <location>
        <begin position="542"/>
        <end position="565"/>
    </location>
</feature>
<keyword evidence="1" id="KW-1133">Transmembrane helix</keyword>